<evidence type="ECO:0000256" key="1">
    <source>
        <dbReference type="SAM" id="MobiDB-lite"/>
    </source>
</evidence>
<dbReference type="Proteomes" id="UP001303115">
    <property type="component" value="Unassembled WGS sequence"/>
</dbReference>
<feature type="compositionally biased region" description="Low complexity" evidence="1">
    <location>
        <begin position="359"/>
        <end position="368"/>
    </location>
</feature>
<organism evidence="2 3">
    <name type="scientific">Parachaetomium inaequale</name>
    <dbReference type="NCBI Taxonomy" id="2588326"/>
    <lineage>
        <taxon>Eukaryota</taxon>
        <taxon>Fungi</taxon>
        <taxon>Dikarya</taxon>
        <taxon>Ascomycota</taxon>
        <taxon>Pezizomycotina</taxon>
        <taxon>Sordariomycetes</taxon>
        <taxon>Sordariomycetidae</taxon>
        <taxon>Sordariales</taxon>
        <taxon>Chaetomiaceae</taxon>
        <taxon>Parachaetomium</taxon>
    </lineage>
</organism>
<feature type="compositionally biased region" description="Low complexity" evidence="1">
    <location>
        <begin position="63"/>
        <end position="79"/>
    </location>
</feature>
<feature type="compositionally biased region" description="Low complexity" evidence="1">
    <location>
        <begin position="380"/>
        <end position="391"/>
    </location>
</feature>
<protein>
    <submittedName>
        <fullName evidence="2">Uncharacterized protein</fullName>
    </submittedName>
</protein>
<sequence length="486" mass="54404">MTEVTPFPQQHHFGSSFHRLLAPAPGFQEPVASRSSRDMTYHHHHEGYYAPPGPLKQPLGTRSPSVSSTSSSTTYSVPYHPLPAHHAGTSRTVSPISGVSDPGMGTVMYSRSHYPTLAHEHSHAFRPPATPLPSQILQAQAASPLPLYPPFQASRQIPRPPPYDGYSVGTLHQQPPPPHYETWAPMCPTTFPPTSCHSSPAATSYQTPPRTHRQLTNTPEDHSRFMKGLMSLHPEIIAEIRKHVTWVERWKVYAVNKWFWNNFHPDNYPDEDARVANMLNVEKNEGRDECEDSGIPVAKKSNKGFQYFGCYHCFRFKGFQHFESQKHSSSVTRDGDDAGEHAMTPYSPPTTIKPEQSCTPPSSHTTSPAANPHYDPSLTRSSLKASSAAAAGGRGPRRASSSETFPDSQQQQQQHPRRAETWGQRRYCVDCGLKKGFYLPGDLIELHRPARARDAIWVCRCWKLHNRLDETQCLDCNSITPLSVPK</sequence>
<keyword evidence="3" id="KW-1185">Reference proteome</keyword>
<gene>
    <name evidence="2" type="ORF">C8A01DRAFT_16678</name>
</gene>
<feature type="region of interest" description="Disordered" evidence="1">
    <location>
        <begin position="198"/>
        <end position="218"/>
    </location>
</feature>
<comment type="caution">
    <text evidence="2">The sequence shown here is derived from an EMBL/GenBank/DDBJ whole genome shotgun (WGS) entry which is preliminary data.</text>
</comment>
<feature type="compositionally biased region" description="Polar residues" evidence="1">
    <location>
        <begin position="349"/>
        <end position="358"/>
    </location>
</feature>
<name>A0AAN6PG06_9PEZI</name>
<evidence type="ECO:0000313" key="2">
    <source>
        <dbReference type="EMBL" id="KAK4039315.1"/>
    </source>
</evidence>
<feature type="region of interest" description="Disordered" evidence="1">
    <location>
        <begin position="28"/>
        <end position="99"/>
    </location>
</feature>
<dbReference type="AlphaFoldDB" id="A0AAN6PG06"/>
<dbReference type="EMBL" id="MU854403">
    <property type="protein sequence ID" value="KAK4039315.1"/>
    <property type="molecule type" value="Genomic_DNA"/>
</dbReference>
<feature type="region of interest" description="Disordered" evidence="1">
    <location>
        <begin position="327"/>
        <end position="421"/>
    </location>
</feature>
<evidence type="ECO:0000313" key="3">
    <source>
        <dbReference type="Proteomes" id="UP001303115"/>
    </source>
</evidence>
<accession>A0AAN6PG06</accession>
<reference evidence="3" key="1">
    <citation type="journal article" date="2023" name="Mol. Phylogenet. Evol.">
        <title>Genome-scale phylogeny and comparative genomics of the fungal order Sordariales.</title>
        <authorList>
            <person name="Hensen N."/>
            <person name="Bonometti L."/>
            <person name="Westerberg I."/>
            <person name="Brannstrom I.O."/>
            <person name="Guillou S."/>
            <person name="Cros-Aarteil S."/>
            <person name="Calhoun S."/>
            <person name="Haridas S."/>
            <person name="Kuo A."/>
            <person name="Mondo S."/>
            <person name="Pangilinan J."/>
            <person name="Riley R."/>
            <person name="LaButti K."/>
            <person name="Andreopoulos B."/>
            <person name="Lipzen A."/>
            <person name="Chen C."/>
            <person name="Yan M."/>
            <person name="Daum C."/>
            <person name="Ng V."/>
            <person name="Clum A."/>
            <person name="Steindorff A."/>
            <person name="Ohm R.A."/>
            <person name="Martin F."/>
            <person name="Silar P."/>
            <person name="Natvig D.O."/>
            <person name="Lalanne C."/>
            <person name="Gautier V."/>
            <person name="Ament-Velasquez S.L."/>
            <person name="Kruys A."/>
            <person name="Hutchinson M.I."/>
            <person name="Powell A.J."/>
            <person name="Barry K."/>
            <person name="Miller A.N."/>
            <person name="Grigoriev I.V."/>
            <person name="Debuchy R."/>
            <person name="Gladieux P."/>
            <person name="Hiltunen Thoren M."/>
            <person name="Johannesson H."/>
        </authorList>
    </citation>
    <scope>NUCLEOTIDE SEQUENCE [LARGE SCALE GENOMIC DNA]</scope>
    <source>
        <strain evidence="3">CBS 284.82</strain>
    </source>
</reference>
<proteinExistence type="predicted"/>